<accession>A0A9N9EGA8</accession>
<keyword evidence="1" id="KW-0472">Membrane</keyword>
<comment type="caution">
    <text evidence="2">The sequence shown here is derived from an EMBL/GenBank/DDBJ whole genome shotgun (WGS) entry which is preliminary data.</text>
</comment>
<keyword evidence="1" id="KW-1133">Transmembrane helix</keyword>
<evidence type="ECO:0000313" key="2">
    <source>
        <dbReference type="EMBL" id="CAG8673783.1"/>
    </source>
</evidence>
<dbReference type="AlphaFoldDB" id="A0A9N9EGA8"/>
<feature type="transmembrane region" description="Helical" evidence="1">
    <location>
        <begin position="69"/>
        <end position="89"/>
    </location>
</feature>
<evidence type="ECO:0000313" key="3">
    <source>
        <dbReference type="Proteomes" id="UP000789405"/>
    </source>
</evidence>
<dbReference type="OrthoDB" id="419711at2759"/>
<keyword evidence="3" id="KW-1185">Reference proteome</keyword>
<name>A0A9N9EGA8_9GLOM</name>
<sequence length="232" mass="27760">MNFFHWGEFDPNLTVNSWFVSPKTLKIFRLVVAIYSWIIVIGDLLDYALRPQTLTIDGFDNDAECFLCYFTNLSYIGQTIYFTVAVFYSFRSDSLENFSKLHNFLFWILYHTLVHYHANNPWYVWWLNVSVHGVEFVTMLIELFLNRQIMKISFIFITIPFQILYMLEAFLLYDTHRDYIGRKHSKKSSENFSDPQMSTVDNVYPKWSLFIWDEDEMVSQWMLNITSQSEGQ</sequence>
<dbReference type="EMBL" id="CAJVPY010007014">
    <property type="protein sequence ID" value="CAG8673783.1"/>
    <property type="molecule type" value="Genomic_DNA"/>
</dbReference>
<proteinExistence type="predicted"/>
<evidence type="ECO:0000256" key="1">
    <source>
        <dbReference type="SAM" id="Phobius"/>
    </source>
</evidence>
<feature type="transmembrane region" description="Helical" evidence="1">
    <location>
        <begin position="124"/>
        <end position="145"/>
    </location>
</feature>
<keyword evidence="1" id="KW-0812">Transmembrane</keyword>
<feature type="transmembrane region" description="Helical" evidence="1">
    <location>
        <begin position="152"/>
        <end position="173"/>
    </location>
</feature>
<gene>
    <name evidence="2" type="ORF">DERYTH_LOCUS11397</name>
</gene>
<reference evidence="2" key="1">
    <citation type="submission" date="2021-06" db="EMBL/GenBank/DDBJ databases">
        <authorList>
            <person name="Kallberg Y."/>
            <person name="Tangrot J."/>
            <person name="Rosling A."/>
        </authorList>
    </citation>
    <scope>NUCLEOTIDE SEQUENCE</scope>
    <source>
        <strain evidence="2">MA453B</strain>
    </source>
</reference>
<organism evidence="2 3">
    <name type="scientific">Dentiscutata erythropus</name>
    <dbReference type="NCBI Taxonomy" id="1348616"/>
    <lineage>
        <taxon>Eukaryota</taxon>
        <taxon>Fungi</taxon>
        <taxon>Fungi incertae sedis</taxon>
        <taxon>Mucoromycota</taxon>
        <taxon>Glomeromycotina</taxon>
        <taxon>Glomeromycetes</taxon>
        <taxon>Diversisporales</taxon>
        <taxon>Gigasporaceae</taxon>
        <taxon>Dentiscutata</taxon>
    </lineage>
</organism>
<dbReference type="Proteomes" id="UP000789405">
    <property type="component" value="Unassembled WGS sequence"/>
</dbReference>
<protein>
    <submittedName>
        <fullName evidence="2">25289_t:CDS:1</fullName>
    </submittedName>
</protein>
<feature type="transmembrane region" description="Helical" evidence="1">
    <location>
        <begin position="27"/>
        <end position="49"/>
    </location>
</feature>